<name>A0A645HYV9_9ZZZZ</name>
<comment type="caution">
    <text evidence="1">The sequence shown here is derived from an EMBL/GenBank/DDBJ whole genome shotgun (WGS) entry which is preliminary data.</text>
</comment>
<dbReference type="AlphaFoldDB" id="A0A645HYV9"/>
<sequence>MFQLNSTQTTEKPLVEEERTLLTPIEPFTAVSMGKVTSCSTSSAAIPLASVIITTVGAFKSGKTSTSV</sequence>
<proteinExistence type="predicted"/>
<evidence type="ECO:0000313" key="1">
    <source>
        <dbReference type="EMBL" id="MPN44188.1"/>
    </source>
</evidence>
<reference evidence="1" key="1">
    <citation type="submission" date="2019-08" db="EMBL/GenBank/DDBJ databases">
        <authorList>
            <person name="Kucharzyk K."/>
            <person name="Murdoch R.W."/>
            <person name="Higgins S."/>
            <person name="Loffler F."/>
        </authorList>
    </citation>
    <scope>NUCLEOTIDE SEQUENCE</scope>
</reference>
<protein>
    <submittedName>
        <fullName evidence="1">Uncharacterized protein</fullName>
    </submittedName>
</protein>
<dbReference type="EMBL" id="VSSQ01103115">
    <property type="protein sequence ID" value="MPN44188.1"/>
    <property type="molecule type" value="Genomic_DNA"/>
</dbReference>
<accession>A0A645HYV9</accession>
<organism evidence="1">
    <name type="scientific">bioreactor metagenome</name>
    <dbReference type="NCBI Taxonomy" id="1076179"/>
    <lineage>
        <taxon>unclassified sequences</taxon>
        <taxon>metagenomes</taxon>
        <taxon>ecological metagenomes</taxon>
    </lineage>
</organism>
<gene>
    <name evidence="1" type="ORF">SDC9_191749</name>
</gene>